<name>A0AAW0SI59_SCYPA</name>
<proteinExistence type="predicted"/>
<reference evidence="2 3" key="1">
    <citation type="submission" date="2023-03" db="EMBL/GenBank/DDBJ databases">
        <title>High-quality genome of Scylla paramamosain provides insights in environmental adaptation.</title>
        <authorList>
            <person name="Zhang L."/>
        </authorList>
    </citation>
    <scope>NUCLEOTIDE SEQUENCE [LARGE SCALE GENOMIC DNA]</scope>
    <source>
        <strain evidence="2">LZ_2023a</strain>
        <tissue evidence="2">Muscle</tissue>
    </source>
</reference>
<dbReference type="Proteomes" id="UP001487740">
    <property type="component" value="Unassembled WGS sequence"/>
</dbReference>
<evidence type="ECO:0000313" key="2">
    <source>
        <dbReference type="EMBL" id="KAK8373822.1"/>
    </source>
</evidence>
<organism evidence="2 3">
    <name type="scientific">Scylla paramamosain</name>
    <name type="common">Mud crab</name>
    <dbReference type="NCBI Taxonomy" id="85552"/>
    <lineage>
        <taxon>Eukaryota</taxon>
        <taxon>Metazoa</taxon>
        <taxon>Ecdysozoa</taxon>
        <taxon>Arthropoda</taxon>
        <taxon>Crustacea</taxon>
        <taxon>Multicrustacea</taxon>
        <taxon>Malacostraca</taxon>
        <taxon>Eumalacostraca</taxon>
        <taxon>Eucarida</taxon>
        <taxon>Decapoda</taxon>
        <taxon>Pleocyemata</taxon>
        <taxon>Brachyura</taxon>
        <taxon>Eubrachyura</taxon>
        <taxon>Portunoidea</taxon>
        <taxon>Portunidae</taxon>
        <taxon>Portuninae</taxon>
        <taxon>Scylla</taxon>
    </lineage>
</organism>
<accession>A0AAW0SI59</accession>
<dbReference type="EMBL" id="JARAKH010000868">
    <property type="protein sequence ID" value="KAK8373822.1"/>
    <property type="molecule type" value="Genomic_DNA"/>
</dbReference>
<protein>
    <submittedName>
        <fullName evidence="2">Uncharacterized protein</fullName>
    </submittedName>
</protein>
<evidence type="ECO:0000313" key="3">
    <source>
        <dbReference type="Proteomes" id="UP001487740"/>
    </source>
</evidence>
<gene>
    <name evidence="2" type="ORF">O3P69_011718</name>
</gene>
<dbReference type="Gene3D" id="1.25.40.20">
    <property type="entry name" value="Ankyrin repeat-containing domain"/>
    <property type="match status" value="1"/>
</dbReference>
<keyword evidence="3" id="KW-1185">Reference proteome</keyword>
<feature type="region of interest" description="Disordered" evidence="1">
    <location>
        <begin position="121"/>
        <end position="195"/>
    </location>
</feature>
<evidence type="ECO:0000256" key="1">
    <source>
        <dbReference type="SAM" id="MobiDB-lite"/>
    </source>
</evidence>
<dbReference type="InterPro" id="IPR036770">
    <property type="entry name" value="Ankyrin_rpt-contain_sf"/>
</dbReference>
<sequence length="195" mass="21586">MHLAAWGGCAAAVQWLVQRGCDPHEQSRAGRTSLELAVQHGRHEVEYWLVKNCSGVVRRKTLRVQQVIVGCRASHSQEAQIGAERGGVLRTGPLPHPCSVYTYSNTKQFRLFDRSIEGKKAPAENAEHRPLSQERQAASGIHIRPSPQGRSYARNASTHRAPQGSLTTSQPRPAFQRRAPSYYKPSMPATRGSKT</sequence>
<feature type="compositionally biased region" description="Basic and acidic residues" evidence="1">
    <location>
        <begin position="121"/>
        <end position="132"/>
    </location>
</feature>
<feature type="compositionally biased region" description="Polar residues" evidence="1">
    <location>
        <begin position="154"/>
        <end position="171"/>
    </location>
</feature>
<comment type="caution">
    <text evidence="2">The sequence shown here is derived from an EMBL/GenBank/DDBJ whole genome shotgun (WGS) entry which is preliminary data.</text>
</comment>
<dbReference type="SUPFAM" id="SSF48403">
    <property type="entry name" value="Ankyrin repeat"/>
    <property type="match status" value="1"/>
</dbReference>
<dbReference type="AlphaFoldDB" id="A0AAW0SI59"/>